<gene>
    <name evidence="1" type="ORF">EV702DRAFT_978389</name>
</gene>
<accession>A0A9P6ZKD9</accession>
<keyword evidence="2" id="KW-1185">Reference proteome</keyword>
<evidence type="ECO:0000313" key="1">
    <source>
        <dbReference type="EMBL" id="KAG1769972.1"/>
    </source>
</evidence>
<dbReference type="AlphaFoldDB" id="A0A9P6ZKD9"/>
<reference evidence="1" key="1">
    <citation type="journal article" date="2020" name="New Phytol.">
        <title>Comparative genomics reveals dynamic genome evolution in host specialist ectomycorrhizal fungi.</title>
        <authorList>
            <person name="Lofgren L.A."/>
            <person name="Nguyen N.H."/>
            <person name="Vilgalys R."/>
            <person name="Ruytinx J."/>
            <person name="Liao H.L."/>
            <person name="Branco S."/>
            <person name="Kuo A."/>
            <person name="LaButti K."/>
            <person name="Lipzen A."/>
            <person name="Andreopoulos W."/>
            <person name="Pangilinan J."/>
            <person name="Riley R."/>
            <person name="Hundley H."/>
            <person name="Na H."/>
            <person name="Barry K."/>
            <person name="Grigoriev I.V."/>
            <person name="Stajich J.E."/>
            <person name="Kennedy P.G."/>
        </authorList>
    </citation>
    <scope>NUCLEOTIDE SEQUENCE</scope>
    <source>
        <strain evidence="1">DOB743</strain>
    </source>
</reference>
<name>A0A9P6ZKD9_9AGAM</name>
<comment type="caution">
    <text evidence="1">The sequence shown here is derived from an EMBL/GenBank/DDBJ whole genome shotgun (WGS) entry which is preliminary data.</text>
</comment>
<sequence length="137" mass="16007">MVNSRMYILPTSSTPELHLRCRLYSTLWTKPCQVTMLTRCSGHSRTAQRFPVPESLFEEATVQPYIHNCFVTVHEGRHVYQFCIFFKRHLRLRANVLLSRDDHKFRGDAVVMRIGVNNTSVNMRGRDNALADFLIHQ</sequence>
<dbReference type="Proteomes" id="UP000714275">
    <property type="component" value="Unassembled WGS sequence"/>
</dbReference>
<proteinExistence type="predicted"/>
<dbReference type="OrthoDB" id="2916406at2759"/>
<dbReference type="EMBL" id="JABBWD010000068">
    <property type="protein sequence ID" value="KAG1769972.1"/>
    <property type="molecule type" value="Genomic_DNA"/>
</dbReference>
<evidence type="ECO:0000313" key="2">
    <source>
        <dbReference type="Proteomes" id="UP000714275"/>
    </source>
</evidence>
<protein>
    <submittedName>
        <fullName evidence="1">Uncharacterized protein</fullName>
    </submittedName>
</protein>
<organism evidence="1 2">
    <name type="scientific">Suillus placidus</name>
    <dbReference type="NCBI Taxonomy" id="48579"/>
    <lineage>
        <taxon>Eukaryota</taxon>
        <taxon>Fungi</taxon>
        <taxon>Dikarya</taxon>
        <taxon>Basidiomycota</taxon>
        <taxon>Agaricomycotina</taxon>
        <taxon>Agaricomycetes</taxon>
        <taxon>Agaricomycetidae</taxon>
        <taxon>Boletales</taxon>
        <taxon>Suillineae</taxon>
        <taxon>Suillaceae</taxon>
        <taxon>Suillus</taxon>
    </lineage>
</organism>